<dbReference type="AlphaFoldDB" id="A0A0K0GJ96"/>
<feature type="region of interest" description="Disordered" evidence="1">
    <location>
        <begin position="77"/>
        <end position="102"/>
    </location>
</feature>
<gene>
    <name evidence="2" type="ordered locus">PXO_00095</name>
</gene>
<reference evidence="2 3" key="1">
    <citation type="journal article" date="2008" name="BMC Genomics">
        <title>Genome sequence and rapid evolution of the rice pathogen Xanthomonas oryzae pv. oryzae PXO99A.</title>
        <authorList>
            <person name="Salzberg S.L."/>
            <person name="Sommer D.D."/>
            <person name="Schatz M.C."/>
            <person name="Phillippy A.M."/>
            <person name="Rabinowicz P.D."/>
            <person name="Tsuge S."/>
            <person name="Furutani A."/>
            <person name="Ochiai H."/>
            <person name="Delcher A.L."/>
            <person name="Kelley D."/>
            <person name="Madupu R."/>
            <person name="Puiu D."/>
            <person name="Radune D."/>
            <person name="Shumway M."/>
            <person name="Trapnell C."/>
            <person name="Aparna G."/>
            <person name="Jha G."/>
            <person name="Pandey A."/>
            <person name="Patil P.B."/>
            <person name="Ishihara H."/>
            <person name="Meyer D.F."/>
            <person name="Szurek B."/>
            <person name="Verdier V."/>
            <person name="Koebnik R."/>
            <person name="Dow J.M."/>
            <person name="Ryan R.P."/>
            <person name="Hirata H."/>
            <person name="Tsuyumu S."/>
            <person name="Won Lee S."/>
            <person name="Seo Y.S."/>
            <person name="Sriariyanum M."/>
            <person name="Ronald P.C."/>
            <person name="Sonti R.V."/>
            <person name="Van Sluys M.A."/>
            <person name="Leach J.E."/>
            <person name="White F.F."/>
            <person name="Bogdanove A.J."/>
        </authorList>
    </citation>
    <scope>NUCLEOTIDE SEQUENCE [LARGE SCALE GENOMIC DNA]</scope>
    <source>
        <strain evidence="2 3">PXO99A</strain>
    </source>
</reference>
<protein>
    <submittedName>
        <fullName evidence="2">Uncharacterized protein</fullName>
    </submittedName>
</protein>
<organism evidence="2 3">
    <name type="scientific">Xanthomonas oryzae pv. oryzae (strain PXO99A)</name>
    <dbReference type="NCBI Taxonomy" id="360094"/>
    <lineage>
        <taxon>Bacteria</taxon>
        <taxon>Pseudomonadati</taxon>
        <taxon>Pseudomonadota</taxon>
        <taxon>Gammaproteobacteria</taxon>
        <taxon>Lysobacterales</taxon>
        <taxon>Lysobacteraceae</taxon>
        <taxon>Xanthomonas</taxon>
    </lineage>
</organism>
<name>A0A0K0GJ96_XANOP</name>
<evidence type="ECO:0000313" key="2">
    <source>
        <dbReference type="EMBL" id="ACD58372.1"/>
    </source>
</evidence>
<sequence>MLWQMSHVANPEALIDYKQSITKIDIAADERSAMVETRATLGLPGLHMTFRTRDKVIRKRWKTLIAHSEGTAWVGPAYQQGQPIKRPRSSPAGRGRCTVGNV</sequence>
<evidence type="ECO:0000256" key="1">
    <source>
        <dbReference type="SAM" id="MobiDB-lite"/>
    </source>
</evidence>
<dbReference type="PATRIC" id="fig|291331.8.peg.3206"/>
<dbReference type="Proteomes" id="UP000001740">
    <property type="component" value="Chromosome"/>
</dbReference>
<dbReference type="KEGG" id="xop:PXO_00095"/>
<dbReference type="HOGENOM" id="CLU_2276355_0_0_6"/>
<proteinExistence type="predicted"/>
<accession>A0A0K0GJ96</accession>
<evidence type="ECO:0000313" key="3">
    <source>
        <dbReference type="Proteomes" id="UP000001740"/>
    </source>
</evidence>
<dbReference type="EMBL" id="CP000967">
    <property type="protein sequence ID" value="ACD58372.1"/>
    <property type="molecule type" value="Genomic_DNA"/>
</dbReference>